<dbReference type="Pfam" id="PF02743">
    <property type="entry name" value="dCache_1"/>
    <property type="match status" value="1"/>
</dbReference>
<keyword evidence="5 10" id="KW-1133">Transmembrane helix</keyword>
<dbReference type="PROSITE" id="PS50885">
    <property type="entry name" value="HAMP"/>
    <property type="match status" value="1"/>
</dbReference>
<keyword evidence="2" id="KW-1003">Cell membrane</keyword>
<proteinExistence type="inferred from homology"/>
<evidence type="ECO:0000259" key="11">
    <source>
        <dbReference type="PROSITE" id="PS50111"/>
    </source>
</evidence>
<protein>
    <submittedName>
        <fullName evidence="13">Methyl-accepting chemotaxis protein</fullName>
    </submittedName>
</protein>
<gene>
    <name evidence="13" type="ORF">G3M99_15495</name>
</gene>
<evidence type="ECO:0000313" key="13">
    <source>
        <dbReference type="EMBL" id="NEU06228.1"/>
    </source>
</evidence>
<dbReference type="InterPro" id="IPR003660">
    <property type="entry name" value="HAMP_dom"/>
</dbReference>
<dbReference type="Gene3D" id="3.30.450.20">
    <property type="entry name" value="PAS domain"/>
    <property type="match status" value="2"/>
</dbReference>
<dbReference type="InterPro" id="IPR004089">
    <property type="entry name" value="MCPsignal_dom"/>
</dbReference>
<dbReference type="Proteomes" id="UP000481872">
    <property type="component" value="Unassembled WGS sequence"/>
</dbReference>
<evidence type="ECO:0000256" key="6">
    <source>
        <dbReference type="ARBA" id="ARBA00023136"/>
    </source>
</evidence>
<dbReference type="EMBL" id="JAAGPU010000037">
    <property type="protein sequence ID" value="NEU06228.1"/>
    <property type="molecule type" value="Genomic_DNA"/>
</dbReference>
<evidence type="ECO:0000256" key="8">
    <source>
        <dbReference type="ARBA" id="ARBA00029447"/>
    </source>
</evidence>
<reference evidence="13 14" key="1">
    <citation type="submission" date="2020-02" db="EMBL/GenBank/DDBJ databases">
        <title>Genome assembly of a novel Clostridium senegalense strain.</title>
        <authorList>
            <person name="Gupta T.B."/>
            <person name="Jauregui R."/>
            <person name="Maclean P."/>
            <person name="Nawarathana A."/>
            <person name="Brightwell G."/>
        </authorList>
    </citation>
    <scope>NUCLEOTIDE SEQUENCE [LARGE SCALE GENOMIC DNA]</scope>
    <source>
        <strain evidence="13 14">AGRFS4</strain>
    </source>
</reference>
<dbReference type="Gene3D" id="1.10.287.950">
    <property type="entry name" value="Methyl-accepting chemotaxis protein"/>
    <property type="match status" value="1"/>
</dbReference>
<evidence type="ECO:0000256" key="1">
    <source>
        <dbReference type="ARBA" id="ARBA00004651"/>
    </source>
</evidence>
<dbReference type="PANTHER" id="PTHR32089:SF114">
    <property type="entry name" value="METHYL-ACCEPTING CHEMOTAXIS PROTEIN MCPB"/>
    <property type="match status" value="1"/>
</dbReference>
<sequence>MRISKKQKNSINKSKKDKRIRRLSLKTGLITMVVLTSIIPIIILGCNSIINTYKDTKNIYMESAANTTMQISKEIENLNLKNIELINIFSGDKNLIATIENNELDKINDCFKNILGNNEDMLTVFFGGEDGKYVAYPKPPSGNFNHKERPWYIEAEKSTAVIVSKPYDDAATNSKIITLSKKVIDEKGKFLGVLACDIELKTLSELVSKSKIGNEGFTLVVHDSNDVIASSKEEFLGKSLNEEQWAKNLNAGEKDLQLLVNNKKYMLKTHIMPELGYSTYGFVSIDEINNNLIKASIASILIIIINFIVAIVIITLFARSFEKTIKKVKSVVLKCKEGDFSKRIEVETIKTEEFFQIGDSVNLMIEDITAILKKTSDITTYLSSTALKLNEVVDTADISNDDITTAIRQVSEGAINQSSMLEEGVNISLELGESVDYISKCTNEIFLQCDDAERSTSDGKNAVQELKDMYEENNKSIMNVVKTSKTLEANSKKITMILDTIKAITSQTNLLALNASIEAARAGEAGKGFAVVADEVRKLAEQSSLSADEIEEVIKSNISDINLVSEEISFLKEIILKTSKKVENTFENFEKINKSIDMLKEKIETSSNTMVKVNGAKDSFIDKLQDISAVSQESAASTEEVNASSEEQKNRLKDVLKASNKLKEISCELEEILNKFKI</sequence>
<dbReference type="CDD" id="cd18773">
    <property type="entry name" value="PDC1_HK_sensor"/>
    <property type="match status" value="1"/>
</dbReference>
<keyword evidence="6 10" id="KW-0472">Membrane</keyword>
<dbReference type="Gene3D" id="6.10.340.10">
    <property type="match status" value="1"/>
</dbReference>
<dbReference type="GO" id="GO:0006935">
    <property type="term" value="P:chemotaxis"/>
    <property type="evidence" value="ECO:0007669"/>
    <property type="project" value="UniProtKB-KW"/>
</dbReference>
<comment type="similarity">
    <text evidence="8">Belongs to the methyl-accepting chemotaxis (MCP) protein family.</text>
</comment>
<evidence type="ECO:0000256" key="5">
    <source>
        <dbReference type="ARBA" id="ARBA00022989"/>
    </source>
</evidence>
<dbReference type="SUPFAM" id="SSF103190">
    <property type="entry name" value="Sensory domain-like"/>
    <property type="match status" value="1"/>
</dbReference>
<evidence type="ECO:0000313" key="14">
    <source>
        <dbReference type="Proteomes" id="UP000481872"/>
    </source>
</evidence>
<evidence type="ECO:0000256" key="7">
    <source>
        <dbReference type="ARBA" id="ARBA00023224"/>
    </source>
</evidence>
<keyword evidence="4 10" id="KW-0812">Transmembrane</keyword>
<dbReference type="AlphaFoldDB" id="A0A6M0H791"/>
<dbReference type="PANTHER" id="PTHR32089">
    <property type="entry name" value="METHYL-ACCEPTING CHEMOTAXIS PROTEIN MCPB"/>
    <property type="match status" value="1"/>
</dbReference>
<accession>A0A6M0H791</accession>
<evidence type="ECO:0000259" key="12">
    <source>
        <dbReference type="PROSITE" id="PS50885"/>
    </source>
</evidence>
<evidence type="ECO:0000256" key="3">
    <source>
        <dbReference type="ARBA" id="ARBA00022500"/>
    </source>
</evidence>
<dbReference type="Pfam" id="PF00015">
    <property type="entry name" value="MCPsignal"/>
    <property type="match status" value="1"/>
</dbReference>
<feature type="transmembrane region" description="Helical" evidence="10">
    <location>
        <begin position="297"/>
        <end position="318"/>
    </location>
</feature>
<dbReference type="GO" id="GO:0005886">
    <property type="term" value="C:plasma membrane"/>
    <property type="evidence" value="ECO:0007669"/>
    <property type="project" value="UniProtKB-SubCell"/>
</dbReference>
<dbReference type="InterPro" id="IPR033479">
    <property type="entry name" value="dCache_1"/>
</dbReference>
<evidence type="ECO:0000256" key="2">
    <source>
        <dbReference type="ARBA" id="ARBA00022475"/>
    </source>
</evidence>
<keyword evidence="14" id="KW-1185">Reference proteome</keyword>
<organism evidence="13 14">
    <name type="scientific">Clostridium senegalense</name>
    <dbReference type="NCBI Taxonomy" id="1465809"/>
    <lineage>
        <taxon>Bacteria</taxon>
        <taxon>Bacillati</taxon>
        <taxon>Bacillota</taxon>
        <taxon>Clostridia</taxon>
        <taxon>Eubacteriales</taxon>
        <taxon>Clostridiaceae</taxon>
        <taxon>Clostridium</taxon>
    </lineage>
</organism>
<evidence type="ECO:0000256" key="4">
    <source>
        <dbReference type="ARBA" id="ARBA00022692"/>
    </source>
</evidence>
<dbReference type="SUPFAM" id="SSF58104">
    <property type="entry name" value="Methyl-accepting chemotaxis protein (MCP) signaling domain"/>
    <property type="match status" value="1"/>
</dbReference>
<keyword evidence="7 9" id="KW-0807">Transducer</keyword>
<name>A0A6M0H791_9CLOT</name>
<feature type="domain" description="HAMP" evidence="12">
    <location>
        <begin position="319"/>
        <end position="373"/>
    </location>
</feature>
<dbReference type="RefSeq" id="WP_199870747.1">
    <property type="nucleotide sequence ID" value="NZ_JAAGPU010000037.1"/>
</dbReference>
<feature type="transmembrane region" description="Helical" evidence="10">
    <location>
        <begin position="23"/>
        <end position="44"/>
    </location>
</feature>
<dbReference type="PROSITE" id="PS50111">
    <property type="entry name" value="CHEMOTAXIS_TRANSDUC_2"/>
    <property type="match status" value="1"/>
</dbReference>
<evidence type="ECO:0000256" key="9">
    <source>
        <dbReference type="PROSITE-ProRule" id="PRU00284"/>
    </source>
</evidence>
<evidence type="ECO:0000256" key="10">
    <source>
        <dbReference type="SAM" id="Phobius"/>
    </source>
</evidence>
<dbReference type="SMART" id="SM00304">
    <property type="entry name" value="HAMP"/>
    <property type="match status" value="1"/>
</dbReference>
<comment type="subcellular location">
    <subcellularLocation>
        <location evidence="1">Cell membrane</location>
        <topology evidence="1">Multi-pass membrane protein</topology>
    </subcellularLocation>
</comment>
<comment type="caution">
    <text evidence="13">The sequence shown here is derived from an EMBL/GenBank/DDBJ whole genome shotgun (WGS) entry which is preliminary data.</text>
</comment>
<keyword evidence="3" id="KW-0145">Chemotaxis</keyword>
<dbReference type="CDD" id="cd11386">
    <property type="entry name" value="MCP_signal"/>
    <property type="match status" value="1"/>
</dbReference>
<dbReference type="InterPro" id="IPR029151">
    <property type="entry name" value="Sensor-like_sf"/>
</dbReference>
<dbReference type="SMART" id="SM00283">
    <property type="entry name" value="MA"/>
    <property type="match status" value="1"/>
</dbReference>
<feature type="domain" description="Methyl-accepting transducer" evidence="11">
    <location>
        <begin position="392"/>
        <end position="649"/>
    </location>
</feature>
<dbReference type="GO" id="GO:0007165">
    <property type="term" value="P:signal transduction"/>
    <property type="evidence" value="ECO:0007669"/>
    <property type="project" value="UniProtKB-KW"/>
</dbReference>